<evidence type="ECO:0000313" key="1">
    <source>
        <dbReference type="EMBL" id="CAA3018647.1"/>
    </source>
</evidence>
<accession>A0A8S0ULL8</accession>
<dbReference type="EMBL" id="CACTIH010007888">
    <property type="protein sequence ID" value="CAA3018647.1"/>
    <property type="molecule type" value="Genomic_DNA"/>
</dbReference>
<sequence length="96" mass="10768">MDICIGSKSANIFASFDITNLAGREVLRAKSKPSQRAEFRHFRYKVLTMLLEPSSQTHSSRITAKANPCSSNQIEAGVQLPYDYNLAIWSTQAIYL</sequence>
<evidence type="ECO:0000313" key="2">
    <source>
        <dbReference type="Proteomes" id="UP000594638"/>
    </source>
</evidence>
<organism evidence="1 2">
    <name type="scientific">Olea europaea subsp. europaea</name>
    <dbReference type="NCBI Taxonomy" id="158383"/>
    <lineage>
        <taxon>Eukaryota</taxon>
        <taxon>Viridiplantae</taxon>
        <taxon>Streptophyta</taxon>
        <taxon>Embryophyta</taxon>
        <taxon>Tracheophyta</taxon>
        <taxon>Spermatophyta</taxon>
        <taxon>Magnoliopsida</taxon>
        <taxon>eudicotyledons</taxon>
        <taxon>Gunneridae</taxon>
        <taxon>Pentapetalae</taxon>
        <taxon>asterids</taxon>
        <taxon>lamiids</taxon>
        <taxon>Lamiales</taxon>
        <taxon>Oleaceae</taxon>
        <taxon>Oleeae</taxon>
        <taxon>Olea</taxon>
    </lineage>
</organism>
<name>A0A8S0ULL8_OLEEU</name>
<reference evidence="1 2" key="1">
    <citation type="submission" date="2019-12" db="EMBL/GenBank/DDBJ databases">
        <authorList>
            <person name="Alioto T."/>
            <person name="Alioto T."/>
            <person name="Gomez Garrido J."/>
        </authorList>
    </citation>
    <scope>NUCLEOTIDE SEQUENCE [LARGE SCALE GENOMIC DNA]</scope>
</reference>
<proteinExistence type="predicted"/>
<comment type="caution">
    <text evidence="1">The sequence shown here is derived from an EMBL/GenBank/DDBJ whole genome shotgun (WGS) entry which is preliminary data.</text>
</comment>
<protein>
    <submittedName>
        <fullName evidence="1">Uncharacterized protein</fullName>
    </submittedName>
</protein>
<dbReference type="Gramene" id="OE9A026968T1">
    <property type="protein sequence ID" value="OE9A026968C1"/>
    <property type="gene ID" value="OE9A026968"/>
</dbReference>
<dbReference type="Proteomes" id="UP000594638">
    <property type="component" value="Unassembled WGS sequence"/>
</dbReference>
<keyword evidence="2" id="KW-1185">Reference proteome</keyword>
<gene>
    <name evidence="1" type="ORF">OLEA9_A026968</name>
</gene>
<dbReference type="AlphaFoldDB" id="A0A8S0ULL8"/>